<keyword evidence="3" id="KW-0433">Leucine-rich repeat</keyword>
<evidence type="ECO:0000313" key="13">
    <source>
        <dbReference type="Proteomes" id="UP000290289"/>
    </source>
</evidence>
<keyword evidence="8" id="KW-0472">Membrane</keyword>
<dbReference type="EMBL" id="RDQH01000341">
    <property type="protein sequence ID" value="RXH74396.1"/>
    <property type="molecule type" value="Genomic_DNA"/>
</dbReference>
<dbReference type="GO" id="GO:0005886">
    <property type="term" value="C:plasma membrane"/>
    <property type="evidence" value="ECO:0007669"/>
    <property type="project" value="UniProtKB-SubCell"/>
</dbReference>
<evidence type="ECO:0000256" key="9">
    <source>
        <dbReference type="ARBA" id="ARBA00023170"/>
    </source>
</evidence>
<evidence type="ECO:0000256" key="4">
    <source>
        <dbReference type="ARBA" id="ARBA00022692"/>
    </source>
</evidence>
<keyword evidence="10" id="KW-0325">Glycoprotein</keyword>
<evidence type="ECO:0000313" key="12">
    <source>
        <dbReference type="EMBL" id="RXH74396.1"/>
    </source>
</evidence>
<evidence type="ECO:0000256" key="8">
    <source>
        <dbReference type="ARBA" id="ARBA00023136"/>
    </source>
</evidence>
<evidence type="ECO:0000256" key="2">
    <source>
        <dbReference type="ARBA" id="ARBA00022475"/>
    </source>
</evidence>
<evidence type="ECO:0000256" key="1">
    <source>
        <dbReference type="ARBA" id="ARBA00004251"/>
    </source>
</evidence>
<dbReference type="GO" id="GO:0051606">
    <property type="term" value="P:detection of stimulus"/>
    <property type="evidence" value="ECO:0007669"/>
    <property type="project" value="UniProtKB-ARBA"/>
</dbReference>
<dbReference type="Proteomes" id="UP000290289">
    <property type="component" value="Chromosome 15"/>
</dbReference>
<keyword evidence="9" id="KW-0675">Receptor</keyword>
<keyword evidence="4" id="KW-0812">Transmembrane</keyword>
<dbReference type="Gene3D" id="3.80.10.10">
    <property type="entry name" value="Ribonuclease Inhibitor"/>
    <property type="match status" value="1"/>
</dbReference>
<dbReference type="PROSITE" id="PS51450">
    <property type="entry name" value="LRR"/>
    <property type="match status" value="1"/>
</dbReference>
<keyword evidence="6" id="KW-0677">Repeat</keyword>
<name>A0A498HSH6_MALDO</name>
<dbReference type="PANTHER" id="PTHR48054">
    <property type="entry name" value="RECEPTOR KINASE-LIKE PROTEIN XA21"/>
    <property type="match status" value="1"/>
</dbReference>
<feature type="region of interest" description="Disordered" evidence="11">
    <location>
        <begin position="270"/>
        <end position="292"/>
    </location>
</feature>
<evidence type="ECO:0000256" key="10">
    <source>
        <dbReference type="ARBA" id="ARBA00023180"/>
    </source>
</evidence>
<dbReference type="InterPro" id="IPR052592">
    <property type="entry name" value="LRR-RLK"/>
</dbReference>
<dbReference type="InterPro" id="IPR001611">
    <property type="entry name" value="Leu-rich_rpt"/>
</dbReference>
<keyword evidence="5" id="KW-0732">Signal</keyword>
<dbReference type="InterPro" id="IPR032675">
    <property type="entry name" value="LRR_dom_sf"/>
</dbReference>
<sequence>THIAIFGAGTFVKTQYVPRLSEISNLLLPPPLSPPLLPQNLAKTHFLSPNKLVSSIASGLQYGGRRFELMKAIEEKMRVGWVGGWVESKMEWEGWMYDESKRRGDEGLVGWCYMNKSKTQIVFPKSLVPTLPPSSLATISLPTFPPSLFPCQNLEHLDLSQNLLTNALPDLKYLNLTVNNFSGPIPYSFGRFEKLEVLSLVYNLIESTIPQFLDNISTLKMLNVSYNPFHLGRIPTELDNLTNLEIPDSLGHLKNFKDLDLAINGFEGTAGQEKEGDSEIFGRDDGGWEKVG</sequence>
<accession>A0A498HSH6</accession>
<evidence type="ECO:0000256" key="6">
    <source>
        <dbReference type="ARBA" id="ARBA00022737"/>
    </source>
</evidence>
<gene>
    <name evidence="12" type="ORF">DVH24_029117</name>
</gene>
<evidence type="ECO:0008006" key="14">
    <source>
        <dbReference type="Google" id="ProtNLM"/>
    </source>
</evidence>
<proteinExistence type="predicted"/>
<evidence type="ECO:0000256" key="11">
    <source>
        <dbReference type="SAM" id="MobiDB-lite"/>
    </source>
</evidence>
<dbReference type="Pfam" id="PF13855">
    <property type="entry name" value="LRR_8"/>
    <property type="match status" value="1"/>
</dbReference>
<evidence type="ECO:0000256" key="7">
    <source>
        <dbReference type="ARBA" id="ARBA00022989"/>
    </source>
</evidence>
<dbReference type="AlphaFoldDB" id="A0A498HSH6"/>
<reference evidence="12 13" key="1">
    <citation type="submission" date="2018-10" db="EMBL/GenBank/DDBJ databases">
        <title>A high-quality apple genome assembly.</title>
        <authorList>
            <person name="Hu J."/>
        </authorList>
    </citation>
    <scope>NUCLEOTIDE SEQUENCE [LARGE SCALE GENOMIC DNA]</scope>
    <source>
        <strain evidence="13">cv. HFTH1</strain>
        <tissue evidence="12">Young leaf</tissue>
    </source>
</reference>
<dbReference type="STRING" id="3750.A0A498HSH6"/>
<protein>
    <recommendedName>
        <fullName evidence="14">L domain-like protein</fullName>
    </recommendedName>
</protein>
<dbReference type="SUPFAM" id="SSF52058">
    <property type="entry name" value="L domain-like"/>
    <property type="match status" value="1"/>
</dbReference>
<organism evidence="12 13">
    <name type="scientific">Malus domestica</name>
    <name type="common">Apple</name>
    <name type="synonym">Pyrus malus</name>
    <dbReference type="NCBI Taxonomy" id="3750"/>
    <lineage>
        <taxon>Eukaryota</taxon>
        <taxon>Viridiplantae</taxon>
        <taxon>Streptophyta</taxon>
        <taxon>Embryophyta</taxon>
        <taxon>Tracheophyta</taxon>
        <taxon>Spermatophyta</taxon>
        <taxon>Magnoliopsida</taxon>
        <taxon>eudicotyledons</taxon>
        <taxon>Gunneridae</taxon>
        <taxon>Pentapetalae</taxon>
        <taxon>rosids</taxon>
        <taxon>fabids</taxon>
        <taxon>Rosales</taxon>
        <taxon>Rosaceae</taxon>
        <taxon>Amygdaloideae</taxon>
        <taxon>Maleae</taxon>
        <taxon>Malus</taxon>
    </lineage>
</organism>
<keyword evidence="13" id="KW-1185">Reference proteome</keyword>
<dbReference type="PANTHER" id="PTHR48054:SF82">
    <property type="entry name" value="LRR RECEPTOR-LIKE SERINE_THREONINE-PROTEIN KINASE FLS2"/>
    <property type="match status" value="1"/>
</dbReference>
<dbReference type="FunFam" id="3.80.10.10:FF:000470">
    <property type="entry name" value="LRR receptor-like serine/threonine-protein kinase RPK2"/>
    <property type="match status" value="1"/>
</dbReference>
<comment type="subcellular location">
    <subcellularLocation>
        <location evidence="1">Cell membrane</location>
        <topology evidence="1">Single-pass type I membrane protein</topology>
    </subcellularLocation>
</comment>
<feature type="non-terminal residue" evidence="12">
    <location>
        <position position="1"/>
    </location>
</feature>
<keyword evidence="2" id="KW-1003">Cell membrane</keyword>
<comment type="caution">
    <text evidence="12">The sequence shown here is derived from an EMBL/GenBank/DDBJ whole genome shotgun (WGS) entry which is preliminary data.</text>
</comment>
<keyword evidence="7" id="KW-1133">Transmembrane helix</keyword>
<feature type="compositionally biased region" description="Basic and acidic residues" evidence="11">
    <location>
        <begin position="272"/>
        <end position="292"/>
    </location>
</feature>
<evidence type="ECO:0000256" key="5">
    <source>
        <dbReference type="ARBA" id="ARBA00022729"/>
    </source>
</evidence>
<evidence type="ECO:0000256" key="3">
    <source>
        <dbReference type="ARBA" id="ARBA00022614"/>
    </source>
</evidence>